<feature type="compositionally biased region" description="Basic and acidic residues" evidence="1">
    <location>
        <begin position="265"/>
        <end position="293"/>
    </location>
</feature>
<dbReference type="RefSeq" id="XP_024711731.1">
    <property type="nucleotide sequence ID" value="XM_024860174.1"/>
</dbReference>
<keyword evidence="2" id="KW-0732">Signal</keyword>
<accession>A0A2P7YGU9</accession>
<dbReference type="AlphaFoldDB" id="A0A2P7YGU9"/>
<sequence length="293" mass="33773">MVALLKAIALLACVQLAARIADVGLTPYCLIKPVLKRMNLKQLALVEENLPTITPESDEVWGLLIEKDFPDRPVPGARQDLVVGETEMPNKALYQRYMEERDQFRATLAQRLRKMTEKLQKEKLKNSITPIPSIIRNTPIRRNYRTSQVRNYNTDPKFSRKTIMGKAMRDMQQRKLMFGPNKRPAFDMYSEFKGPRAPKPQKPPQLPRLRLLHQPQEAPRAGSPKNLEIQKLSPPPQDRVSPRKRPAPGIFVPKKKMPPRMPRIPPERKPKQEAKPEAPPIKKTDKVRLSIFH</sequence>
<evidence type="ECO:0008006" key="5">
    <source>
        <dbReference type="Google" id="ProtNLM"/>
    </source>
</evidence>
<feature type="chain" id="PRO_5015107441" description="Elongin-A" evidence="2">
    <location>
        <begin position="20"/>
        <end position="293"/>
    </location>
</feature>
<reference evidence="3 4" key="1">
    <citation type="submission" date="2018-03" db="EMBL/GenBank/DDBJ databases">
        <title>Candida pseudohaemulonii genome assembly and annotation.</title>
        <authorList>
            <person name="Munoz J.F."/>
            <person name="Gade L.G."/>
            <person name="Chow N.A."/>
            <person name="Litvintseva A.P."/>
            <person name="Loparev V.N."/>
            <person name="Cuomo C.A."/>
        </authorList>
    </citation>
    <scope>NUCLEOTIDE SEQUENCE [LARGE SCALE GENOMIC DNA]</scope>
    <source>
        <strain evidence="3 4">B12108</strain>
    </source>
</reference>
<feature type="compositionally biased region" description="Low complexity" evidence="1">
    <location>
        <begin position="207"/>
        <end position="216"/>
    </location>
</feature>
<dbReference type="Pfam" id="PF06881">
    <property type="entry name" value="Elongin_A"/>
    <property type="match status" value="1"/>
</dbReference>
<evidence type="ECO:0000313" key="3">
    <source>
        <dbReference type="EMBL" id="PSK35195.1"/>
    </source>
</evidence>
<dbReference type="InterPro" id="IPR051870">
    <property type="entry name" value="Elongin-A_domain"/>
</dbReference>
<protein>
    <recommendedName>
        <fullName evidence="5">Elongin-A</fullName>
    </recommendedName>
</protein>
<evidence type="ECO:0000256" key="1">
    <source>
        <dbReference type="SAM" id="MobiDB-lite"/>
    </source>
</evidence>
<evidence type="ECO:0000313" key="4">
    <source>
        <dbReference type="Proteomes" id="UP000241107"/>
    </source>
</evidence>
<comment type="caution">
    <text evidence="3">The sequence shown here is derived from an EMBL/GenBank/DDBJ whole genome shotgun (WGS) entry which is preliminary data.</text>
</comment>
<name>A0A2P7YGU9_9ASCO</name>
<dbReference type="GO" id="GO:0070449">
    <property type="term" value="C:elongin complex"/>
    <property type="evidence" value="ECO:0007669"/>
    <property type="project" value="InterPro"/>
</dbReference>
<feature type="compositionally biased region" description="Pro residues" evidence="1">
    <location>
        <begin position="197"/>
        <end position="206"/>
    </location>
</feature>
<dbReference type="InterPro" id="IPR010684">
    <property type="entry name" value="RNA_pol_II_trans_fac_SIII_A"/>
</dbReference>
<dbReference type="PANTHER" id="PTHR15141">
    <property type="entry name" value="TRANSCRIPTION ELONGATION FACTOR B POLYPEPTIDE 3"/>
    <property type="match status" value="1"/>
</dbReference>
<feature type="region of interest" description="Disordered" evidence="1">
    <location>
        <begin position="180"/>
        <end position="293"/>
    </location>
</feature>
<organism evidence="3 4">
    <name type="scientific">Candidozyma pseudohaemuli</name>
    <dbReference type="NCBI Taxonomy" id="418784"/>
    <lineage>
        <taxon>Eukaryota</taxon>
        <taxon>Fungi</taxon>
        <taxon>Dikarya</taxon>
        <taxon>Ascomycota</taxon>
        <taxon>Saccharomycotina</taxon>
        <taxon>Pichiomycetes</taxon>
        <taxon>Metschnikowiaceae</taxon>
        <taxon>Candidozyma</taxon>
    </lineage>
</organism>
<dbReference type="Gene3D" id="6.10.250.3180">
    <property type="match status" value="1"/>
</dbReference>
<dbReference type="GeneID" id="36568246"/>
<feature type="signal peptide" evidence="2">
    <location>
        <begin position="1"/>
        <end position="19"/>
    </location>
</feature>
<proteinExistence type="predicted"/>
<dbReference type="OrthoDB" id="21513at2759"/>
<dbReference type="GO" id="GO:0006368">
    <property type="term" value="P:transcription elongation by RNA polymerase II"/>
    <property type="evidence" value="ECO:0007669"/>
    <property type="project" value="InterPro"/>
</dbReference>
<dbReference type="PANTHER" id="PTHR15141:SF76">
    <property type="entry name" value="TRANSCRIPTION ELONGATION FACTOR B POLYPEPTIDE 3"/>
    <property type="match status" value="1"/>
</dbReference>
<gene>
    <name evidence="3" type="ORF">C7M61_004859</name>
</gene>
<evidence type="ECO:0000256" key="2">
    <source>
        <dbReference type="SAM" id="SignalP"/>
    </source>
</evidence>
<dbReference type="STRING" id="418784.A0A2P7YGU9"/>
<dbReference type="VEuPathDB" id="FungiDB:C7M61_004859"/>
<dbReference type="EMBL" id="PYFQ01000018">
    <property type="protein sequence ID" value="PSK35195.1"/>
    <property type="molecule type" value="Genomic_DNA"/>
</dbReference>
<dbReference type="Proteomes" id="UP000241107">
    <property type="component" value="Unassembled WGS sequence"/>
</dbReference>
<keyword evidence="4" id="KW-1185">Reference proteome</keyword>